<dbReference type="InterPro" id="IPR038220">
    <property type="entry name" value="PHOX_C_sf"/>
</dbReference>
<dbReference type="Pfam" id="PF07976">
    <property type="entry name" value="Phe_hydrox_dim"/>
    <property type="match status" value="1"/>
</dbReference>
<dbReference type="Gene3D" id="3.40.30.20">
    <property type="match status" value="1"/>
</dbReference>
<keyword evidence="4" id="KW-0560">Oxidoreductase</keyword>
<accession>A0A834RT42</accession>
<dbReference type="PANTHER" id="PTHR43004">
    <property type="entry name" value="TRK SYSTEM POTASSIUM UPTAKE PROTEIN"/>
    <property type="match status" value="1"/>
</dbReference>
<evidence type="ECO:0000259" key="6">
    <source>
        <dbReference type="Pfam" id="PF07976"/>
    </source>
</evidence>
<dbReference type="InterPro" id="IPR036188">
    <property type="entry name" value="FAD/NAD-bd_sf"/>
</dbReference>
<gene>
    <name evidence="7" type="ORF">PtrM4_139680</name>
</gene>
<dbReference type="Proteomes" id="UP000245464">
    <property type="component" value="Chromosome 8"/>
</dbReference>
<dbReference type="AlphaFoldDB" id="A0A834RT42"/>
<dbReference type="InterPro" id="IPR012941">
    <property type="entry name" value="Phe_hydrox_C_dim_dom"/>
</dbReference>
<proteinExistence type="inferred from homology"/>
<evidence type="ECO:0000256" key="2">
    <source>
        <dbReference type="ARBA" id="ARBA00022630"/>
    </source>
</evidence>
<dbReference type="SUPFAM" id="SSF51905">
    <property type="entry name" value="FAD/NAD(P)-binding domain"/>
    <property type="match status" value="1"/>
</dbReference>
<organism evidence="7 8">
    <name type="scientific">Pyrenophora tritici-repentis</name>
    <dbReference type="NCBI Taxonomy" id="45151"/>
    <lineage>
        <taxon>Eukaryota</taxon>
        <taxon>Fungi</taxon>
        <taxon>Dikarya</taxon>
        <taxon>Ascomycota</taxon>
        <taxon>Pezizomycotina</taxon>
        <taxon>Dothideomycetes</taxon>
        <taxon>Pleosporomycetidae</taxon>
        <taxon>Pleosporales</taxon>
        <taxon>Pleosporineae</taxon>
        <taxon>Pleosporaceae</taxon>
        <taxon>Pyrenophora</taxon>
    </lineage>
</organism>
<dbReference type="InterPro" id="IPR002938">
    <property type="entry name" value="FAD-bd"/>
</dbReference>
<protein>
    <submittedName>
        <fullName evidence="7">UbiH, 2-polyprenyl-6-methoxyphenol hydroxylase and related FAD-dependent oxidoreductase</fullName>
    </submittedName>
</protein>
<dbReference type="PRINTS" id="PR00420">
    <property type="entry name" value="RNGMNOXGNASE"/>
</dbReference>
<dbReference type="InterPro" id="IPR036249">
    <property type="entry name" value="Thioredoxin-like_sf"/>
</dbReference>
<reference evidence="7 8" key="1">
    <citation type="journal article" date="2018" name="BMC Genomics">
        <title>Comparative genomics of the wheat fungal pathogen Pyrenophora tritici-repentis reveals chromosomal variations and genome plasticity.</title>
        <authorList>
            <person name="Moolhuijzen P."/>
            <person name="See P.T."/>
            <person name="Hane J.K."/>
            <person name="Shi G."/>
            <person name="Liu Z."/>
            <person name="Oliver R.P."/>
            <person name="Moffat C.S."/>
        </authorList>
    </citation>
    <scope>NUCLEOTIDE SEQUENCE [LARGE SCALE GENOMIC DNA]</scope>
    <source>
        <strain evidence="7">M4</strain>
    </source>
</reference>
<dbReference type="GO" id="GO:0071949">
    <property type="term" value="F:FAD binding"/>
    <property type="evidence" value="ECO:0007669"/>
    <property type="project" value="InterPro"/>
</dbReference>
<sequence length="739" mass="82929">MPVLCTASPHYRETFSPPAVHEGRVRGAMAVVNGLKMGSSSAENQTLPLHLPPVPVYPHLCLNLVADYYCIQPTLKNGFNMVTHEALNVNVDQSTYVSQAEDGSRCDQPKQRDLEGTPQFVHAQDTDYSSFMSDVMVVGAGPGGLMLADNLVRFGIKTRIIDDRPDRTSTGRADGIQPKSIETLRQMRLAEPLLRKGVKIYDIAFWKSTAEQSLHRTGREVHYPPVVDLLDPYILLVHQGMVESVFEDDLRERGVVVLRNTAFVDFEYTPMSIRPLTVNCQQNVNHVKKTFSARYIVGCDGAHSKVRKCIPGATPVGSSTDAIWGVLDGVLDTDFPDIWSKVVVQHDTLGSVLMIPRERGLTRLYIELRPDSTEVAGAKETTQEFVQKRAQTILHPYRLEWRNVEWFSRYRIGQRVAARFTDDQQRVFIAGDASHTHSPKAAQGMNTSMHDAWNLAWKLNFATRGLAKPALLESYEQERQKIAKDLIDFDYEHANAFHAGDPAALAANFAKNVAFISGYGVNYDPNTLNVLAKGYNRGHLKPGFLLPPAKVTRFIDANPVDIQTDIPALGQFRIYFFTHNIRNSMPFLETVCHAHSGNSSYVGRVTAAGNASYTVQPPLAAPHDQFVIPERYTPVSGVFTYALVTDEDRNNFEIKDLPPVLRESSFTLYLDDVPEKDTRKQTCMQKWLDGLDENEVVVVNARPDGYVGTVKRFADGSRDNGTRAVLWMDQYYEQFMRDI</sequence>
<evidence type="ECO:0000313" key="7">
    <source>
        <dbReference type="EMBL" id="KAF7567377.1"/>
    </source>
</evidence>
<dbReference type="SUPFAM" id="SSF54373">
    <property type="entry name" value="FAD-linked reductases, C-terminal domain"/>
    <property type="match status" value="1"/>
</dbReference>
<dbReference type="SUPFAM" id="SSF52833">
    <property type="entry name" value="Thioredoxin-like"/>
    <property type="match status" value="1"/>
</dbReference>
<comment type="caution">
    <text evidence="7">The sequence shown here is derived from an EMBL/GenBank/DDBJ whole genome shotgun (WGS) entry which is preliminary data.</text>
</comment>
<feature type="domain" description="FAD-binding" evidence="5">
    <location>
        <begin position="133"/>
        <end position="489"/>
    </location>
</feature>
<keyword evidence="3" id="KW-0274">FAD</keyword>
<feature type="domain" description="Phenol hydroxylase-like C-terminal dimerisation" evidence="6">
    <location>
        <begin position="521"/>
        <end position="737"/>
    </location>
</feature>
<dbReference type="Pfam" id="PF01494">
    <property type="entry name" value="FAD_binding_3"/>
    <property type="match status" value="1"/>
</dbReference>
<dbReference type="GeneID" id="6345975"/>
<comment type="similarity">
    <text evidence="1">Belongs to the PheA/TfdB FAD monooxygenase family.</text>
</comment>
<evidence type="ECO:0000256" key="4">
    <source>
        <dbReference type="ARBA" id="ARBA00023002"/>
    </source>
</evidence>
<evidence type="ECO:0000256" key="1">
    <source>
        <dbReference type="ARBA" id="ARBA00007801"/>
    </source>
</evidence>
<dbReference type="KEGG" id="ptrr:6345975"/>
<evidence type="ECO:0000259" key="5">
    <source>
        <dbReference type="Pfam" id="PF01494"/>
    </source>
</evidence>
<name>A0A834RT42_9PLEO</name>
<dbReference type="Gene3D" id="3.50.50.60">
    <property type="entry name" value="FAD/NAD(P)-binding domain"/>
    <property type="match status" value="1"/>
</dbReference>
<evidence type="ECO:0000313" key="8">
    <source>
        <dbReference type="Proteomes" id="UP000245464"/>
    </source>
</evidence>
<dbReference type="Gene3D" id="3.30.9.10">
    <property type="entry name" value="D-Amino Acid Oxidase, subunit A, domain 2"/>
    <property type="match status" value="1"/>
</dbReference>
<dbReference type="GO" id="GO:0016709">
    <property type="term" value="F:oxidoreductase activity, acting on paired donors, with incorporation or reduction of molecular oxygen, NAD(P)H as one donor, and incorporation of one atom of oxygen"/>
    <property type="evidence" value="ECO:0007669"/>
    <property type="project" value="UniProtKB-ARBA"/>
</dbReference>
<keyword evidence="2" id="KW-0285">Flavoprotein</keyword>
<dbReference type="RefSeq" id="XP_065960356.1">
    <property type="nucleotide sequence ID" value="XM_066109434.1"/>
</dbReference>
<dbReference type="InterPro" id="IPR050641">
    <property type="entry name" value="RIFMO-like"/>
</dbReference>
<evidence type="ECO:0000256" key="3">
    <source>
        <dbReference type="ARBA" id="ARBA00022827"/>
    </source>
</evidence>
<dbReference type="PANTHER" id="PTHR43004:SF4">
    <property type="entry name" value="FAD-BINDING DOMAIN-CONTAINING PROTEIN"/>
    <property type="match status" value="1"/>
</dbReference>
<dbReference type="EMBL" id="NQIK02000008">
    <property type="protein sequence ID" value="KAF7567377.1"/>
    <property type="molecule type" value="Genomic_DNA"/>
</dbReference>